<proteinExistence type="predicted"/>
<organism evidence="2 3">
    <name type="scientific">Pleurodeles waltl</name>
    <name type="common">Iberian ribbed newt</name>
    <dbReference type="NCBI Taxonomy" id="8319"/>
    <lineage>
        <taxon>Eukaryota</taxon>
        <taxon>Metazoa</taxon>
        <taxon>Chordata</taxon>
        <taxon>Craniata</taxon>
        <taxon>Vertebrata</taxon>
        <taxon>Euteleostomi</taxon>
        <taxon>Amphibia</taxon>
        <taxon>Batrachia</taxon>
        <taxon>Caudata</taxon>
        <taxon>Salamandroidea</taxon>
        <taxon>Salamandridae</taxon>
        <taxon>Pleurodelinae</taxon>
        <taxon>Pleurodeles</taxon>
    </lineage>
</organism>
<dbReference type="Proteomes" id="UP001066276">
    <property type="component" value="Chromosome 3_1"/>
</dbReference>
<comment type="caution">
    <text evidence="2">The sequence shown here is derived from an EMBL/GenBank/DDBJ whole genome shotgun (WGS) entry which is preliminary data.</text>
</comment>
<protein>
    <submittedName>
        <fullName evidence="2">Uncharacterized protein</fullName>
    </submittedName>
</protein>
<accession>A0AAV7UJJ8</accession>
<feature type="compositionally biased region" description="Pro residues" evidence="1">
    <location>
        <begin position="187"/>
        <end position="196"/>
    </location>
</feature>
<gene>
    <name evidence="2" type="ORF">NDU88_004606</name>
</gene>
<dbReference type="EMBL" id="JANPWB010000005">
    <property type="protein sequence ID" value="KAJ1187838.1"/>
    <property type="molecule type" value="Genomic_DNA"/>
</dbReference>
<evidence type="ECO:0000313" key="2">
    <source>
        <dbReference type="EMBL" id="KAJ1187838.1"/>
    </source>
</evidence>
<name>A0AAV7UJJ8_PLEWA</name>
<sequence>MTPSLSADLAGVTGSLGRPYSPAHSTDKAARLLSPLPAPVRWCLIPQSQDHVRVAPKCNGASLDNVVGTVVSQVSISVPVRVKSQDTNARPRGVITGACGELCTFISVVCSLIGQIRRPLPSSQEGPVSRFPLRVTAHQASTFLGAITRPSSGAPLCCRRGHRYCRHLAVPRPVSPPSSAPLGPSARSPPPPQLCS</sequence>
<evidence type="ECO:0000313" key="3">
    <source>
        <dbReference type="Proteomes" id="UP001066276"/>
    </source>
</evidence>
<evidence type="ECO:0000256" key="1">
    <source>
        <dbReference type="SAM" id="MobiDB-lite"/>
    </source>
</evidence>
<reference evidence="2" key="1">
    <citation type="journal article" date="2022" name="bioRxiv">
        <title>Sequencing and chromosome-scale assembly of the giantPleurodeles waltlgenome.</title>
        <authorList>
            <person name="Brown T."/>
            <person name="Elewa A."/>
            <person name="Iarovenko S."/>
            <person name="Subramanian E."/>
            <person name="Araus A.J."/>
            <person name="Petzold A."/>
            <person name="Susuki M."/>
            <person name="Suzuki K.-i.T."/>
            <person name="Hayashi T."/>
            <person name="Toyoda A."/>
            <person name="Oliveira C."/>
            <person name="Osipova E."/>
            <person name="Leigh N.D."/>
            <person name="Simon A."/>
            <person name="Yun M.H."/>
        </authorList>
    </citation>
    <scope>NUCLEOTIDE SEQUENCE</scope>
    <source>
        <strain evidence="2">20211129_DDA</strain>
        <tissue evidence="2">Liver</tissue>
    </source>
</reference>
<feature type="region of interest" description="Disordered" evidence="1">
    <location>
        <begin position="174"/>
        <end position="196"/>
    </location>
</feature>
<keyword evidence="3" id="KW-1185">Reference proteome</keyword>
<dbReference type="AlphaFoldDB" id="A0AAV7UJJ8"/>